<keyword evidence="2" id="KW-0812">Transmembrane</keyword>
<dbReference type="EMBL" id="JANIEX010000969">
    <property type="protein sequence ID" value="KAJ3561676.1"/>
    <property type="molecule type" value="Genomic_DNA"/>
</dbReference>
<feature type="region of interest" description="Disordered" evidence="1">
    <location>
        <begin position="151"/>
        <end position="170"/>
    </location>
</feature>
<evidence type="ECO:0000256" key="1">
    <source>
        <dbReference type="SAM" id="MobiDB-lite"/>
    </source>
</evidence>
<reference evidence="3" key="1">
    <citation type="submission" date="2022-07" db="EMBL/GenBank/DDBJ databases">
        <title>Genome Sequence of Leucocoprinus birnbaumii.</title>
        <authorList>
            <person name="Buettner E."/>
        </authorList>
    </citation>
    <scope>NUCLEOTIDE SEQUENCE</scope>
    <source>
        <strain evidence="3">VT141</strain>
    </source>
</reference>
<name>A0AAD5VPX6_9AGAR</name>
<keyword evidence="2" id="KW-0472">Membrane</keyword>
<keyword evidence="4" id="KW-1185">Reference proteome</keyword>
<organism evidence="3 4">
    <name type="scientific">Leucocoprinus birnbaumii</name>
    <dbReference type="NCBI Taxonomy" id="56174"/>
    <lineage>
        <taxon>Eukaryota</taxon>
        <taxon>Fungi</taxon>
        <taxon>Dikarya</taxon>
        <taxon>Basidiomycota</taxon>
        <taxon>Agaricomycotina</taxon>
        <taxon>Agaricomycetes</taxon>
        <taxon>Agaricomycetidae</taxon>
        <taxon>Agaricales</taxon>
        <taxon>Agaricineae</taxon>
        <taxon>Agaricaceae</taxon>
        <taxon>Leucocoprinus</taxon>
    </lineage>
</organism>
<proteinExistence type="predicted"/>
<evidence type="ECO:0000313" key="4">
    <source>
        <dbReference type="Proteomes" id="UP001213000"/>
    </source>
</evidence>
<dbReference type="AlphaFoldDB" id="A0AAD5VPX6"/>
<gene>
    <name evidence="3" type="ORF">NP233_g10052</name>
</gene>
<evidence type="ECO:0000313" key="3">
    <source>
        <dbReference type="EMBL" id="KAJ3561676.1"/>
    </source>
</evidence>
<evidence type="ECO:0000256" key="2">
    <source>
        <dbReference type="SAM" id="Phobius"/>
    </source>
</evidence>
<accession>A0AAD5VPX6</accession>
<keyword evidence="2" id="KW-1133">Transmembrane helix</keyword>
<sequence>MCAGALLTKRAITSTEKSAAAAAVLHTIGVLSNAILNVHATGLITIRLINYRRLIITCVGRNTDVSYSNDMVGILLESAAINVPVTIAVAVGLGLRARFGSIIVPVAVASQAFASILIIHRVAIGRAFDQRQEEELSQLLWSRDTSLEPGEVNLDSLPSRARATPGTRDL</sequence>
<dbReference type="Proteomes" id="UP001213000">
    <property type="component" value="Unassembled WGS sequence"/>
</dbReference>
<protein>
    <submittedName>
        <fullName evidence="3">Uncharacterized protein</fullName>
    </submittedName>
</protein>
<feature type="transmembrane region" description="Helical" evidence="2">
    <location>
        <begin position="71"/>
        <end position="93"/>
    </location>
</feature>
<feature type="transmembrane region" description="Helical" evidence="2">
    <location>
        <begin position="99"/>
        <end position="119"/>
    </location>
</feature>
<comment type="caution">
    <text evidence="3">The sequence shown here is derived from an EMBL/GenBank/DDBJ whole genome shotgun (WGS) entry which is preliminary data.</text>
</comment>